<evidence type="ECO:0000313" key="1">
    <source>
        <dbReference type="EMBL" id="WWX23623.1"/>
    </source>
</evidence>
<organism evidence="1 2">
    <name type="scientific">Pseudodesulfovibrio methanolicus</name>
    <dbReference type="NCBI Taxonomy" id="3126690"/>
    <lineage>
        <taxon>Bacteria</taxon>
        <taxon>Pseudomonadati</taxon>
        <taxon>Thermodesulfobacteriota</taxon>
        <taxon>Desulfovibrionia</taxon>
        <taxon>Desulfovibrionales</taxon>
        <taxon>Desulfovibrionaceae</taxon>
    </lineage>
</organism>
<dbReference type="RefSeq" id="WP_338669320.1">
    <property type="nucleotide sequence ID" value="NZ_CP146609.1"/>
</dbReference>
<keyword evidence="2" id="KW-1185">Reference proteome</keyword>
<dbReference type="Proteomes" id="UP001385389">
    <property type="component" value="Chromosome"/>
</dbReference>
<dbReference type="EMBL" id="CP146609">
    <property type="protein sequence ID" value="WWX23623.1"/>
    <property type="molecule type" value="Genomic_DNA"/>
</dbReference>
<protein>
    <submittedName>
        <fullName evidence="1">Uncharacterized protein</fullName>
    </submittedName>
</protein>
<accession>A0ABZ2J006</accession>
<gene>
    <name evidence="1" type="ORF">V8V93_05320</name>
</gene>
<proteinExistence type="predicted"/>
<reference evidence="1 2" key="1">
    <citation type="submission" date="2024-03" db="EMBL/GenBank/DDBJ databases">
        <title>Phenotype and Genome Characterization of a Sulfate-Reducing Bacterium Pseudodesulfovibrio sp. strain 5S69, isolated from Petroleum Reservoir in Tatarstan (Russia).</title>
        <authorList>
            <person name="Bidzhieva S.K."/>
            <person name="Kadnikov V."/>
            <person name="Tourova T.P."/>
            <person name="Samigullina S.R."/>
            <person name="Sokolova D.S."/>
            <person name="Poltaraus A.B."/>
            <person name="Avtukh A.N."/>
            <person name="Tereshina V.M."/>
            <person name="Mardanov A.V."/>
            <person name="Nazina T.N."/>
        </authorList>
    </citation>
    <scope>NUCLEOTIDE SEQUENCE [LARGE SCALE GENOMIC DNA]</scope>
    <source>
        <strain evidence="1 2">5S69</strain>
    </source>
</reference>
<sequence length="233" mass="26405">MKLEDDFKKDLRFTLGKCLDQAPVIDFIALEYWINLSFDEDARRGLLEAVVGYENDCIEAELIPSVEVNRSLKAIIKACETLEPLLDFGEFGPSARFSDKLVEYAVWYHTDPKFIRLDRNCRQNRRGELMVSDRHVAAFLKLWRKKALSSLGHKNKGGKPANIPLRNFIKALHAIYKKAGGKGIGSSRDATSEYTGDFLLLVDVLLENSSRPVPFRILGRYIEENSGLLGLNK</sequence>
<name>A0ABZ2J006_9BACT</name>
<evidence type="ECO:0000313" key="2">
    <source>
        <dbReference type="Proteomes" id="UP001385389"/>
    </source>
</evidence>